<dbReference type="Proteomes" id="UP000321150">
    <property type="component" value="Unassembled WGS sequence"/>
</dbReference>
<evidence type="ECO:0000313" key="2">
    <source>
        <dbReference type="Proteomes" id="UP000321150"/>
    </source>
</evidence>
<dbReference type="EMBL" id="BJYI01000003">
    <property type="protein sequence ID" value="GEN70682.1"/>
    <property type="molecule type" value="Genomic_DNA"/>
</dbReference>
<accession>A0A511Y655</accession>
<protein>
    <submittedName>
        <fullName evidence="1">Uncharacterized protein</fullName>
    </submittedName>
</protein>
<dbReference type="OrthoDB" id="1274763at2"/>
<gene>
    <name evidence="1" type="ORF">CLA01_07540</name>
</gene>
<dbReference type="RefSeq" id="WP_146896902.1">
    <property type="nucleotide sequence ID" value="NZ_BJYI01000003.1"/>
</dbReference>
<reference evidence="1 2" key="1">
    <citation type="submission" date="2019-07" db="EMBL/GenBank/DDBJ databases">
        <title>Whole genome shotgun sequence of Chryseobacterium lathyri NBRC 105250.</title>
        <authorList>
            <person name="Hosoyama A."/>
            <person name="Uohara A."/>
            <person name="Ohji S."/>
            <person name="Ichikawa N."/>
        </authorList>
    </citation>
    <scope>NUCLEOTIDE SEQUENCE [LARGE SCALE GENOMIC DNA]</scope>
    <source>
        <strain evidence="1 2">NBRC 105250</strain>
    </source>
</reference>
<organism evidence="1 2">
    <name type="scientific">Chryseobacterium lathyri</name>
    <dbReference type="NCBI Taxonomy" id="395933"/>
    <lineage>
        <taxon>Bacteria</taxon>
        <taxon>Pseudomonadati</taxon>
        <taxon>Bacteroidota</taxon>
        <taxon>Flavobacteriia</taxon>
        <taxon>Flavobacteriales</taxon>
        <taxon>Weeksellaceae</taxon>
        <taxon>Chryseobacterium group</taxon>
        <taxon>Chryseobacterium</taxon>
    </lineage>
</organism>
<dbReference type="AlphaFoldDB" id="A0A511Y655"/>
<proteinExistence type="predicted"/>
<name>A0A511Y655_9FLAO</name>
<sequence length="213" mass="24472">MMKNIVTIAKSFLLIYVLTLGTLYAYAMRPLFDQKKIESGKSNKKNKSTVIFVSEGAYVFNEDQMHSITKAPSSFPNKAKEIKTDKILFISEGTILYNGHNIFIDGEKKRNIPSAKSLAKKTYKEPTEVKKSKVAKPINIYFTTDSKRKYFILATDSRCFIPSTYNDYHKQLINENCFSLTSFVFPKDVSWERNNNTVSHSHIKVFSIRPPPF</sequence>
<comment type="caution">
    <text evidence="1">The sequence shown here is derived from an EMBL/GenBank/DDBJ whole genome shotgun (WGS) entry which is preliminary data.</text>
</comment>
<evidence type="ECO:0000313" key="1">
    <source>
        <dbReference type="EMBL" id="GEN70682.1"/>
    </source>
</evidence>